<dbReference type="NCBIfam" id="TIGR03995">
    <property type="entry name" value="target_X_rSAM"/>
    <property type="match status" value="1"/>
</dbReference>
<evidence type="ECO:0000313" key="1">
    <source>
        <dbReference type="EMBL" id="MDQ0191057.1"/>
    </source>
</evidence>
<keyword evidence="2" id="KW-1185">Reference proteome</keyword>
<organism evidence="1 2">
    <name type="scientific">Alicyclobacillus cycloheptanicus</name>
    <dbReference type="NCBI Taxonomy" id="1457"/>
    <lineage>
        <taxon>Bacteria</taxon>
        <taxon>Bacillati</taxon>
        <taxon>Bacillota</taxon>
        <taxon>Bacilli</taxon>
        <taxon>Bacillales</taxon>
        <taxon>Alicyclobacillaceae</taxon>
        <taxon>Alicyclobacillus</taxon>
    </lineage>
</organism>
<gene>
    <name evidence="1" type="ORF">J2S03_002925</name>
</gene>
<name>A0ABT9XLF8_9BACL</name>
<dbReference type="EMBL" id="JAUSTP010000030">
    <property type="protein sequence ID" value="MDQ0191057.1"/>
    <property type="molecule type" value="Genomic_DNA"/>
</dbReference>
<accession>A0ABT9XLF8</accession>
<dbReference type="InterPro" id="IPR023906">
    <property type="entry name" value="rSAM_target_put"/>
</dbReference>
<dbReference type="Proteomes" id="UP001232973">
    <property type="component" value="Unassembled WGS sequence"/>
</dbReference>
<dbReference type="Pfam" id="PF26005">
    <property type="entry name" value="rSAM_target_put"/>
    <property type="match status" value="1"/>
</dbReference>
<proteinExistence type="predicted"/>
<evidence type="ECO:0000313" key="2">
    <source>
        <dbReference type="Proteomes" id="UP001232973"/>
    </source>
</evidence>
<comment type="caution">
    <text evidence="1">The sequence shown here is derived from an EMBL/GenBank/DDBJ whole genome shotgun (WGS) entry which is preliminary data.</text>
</comment>
<dbReference type="RefSeq" id="WP_274455542.1">
    <property type="nucleotide sequence ID" value="NZ_CP067097.1"/>
</dbReference>
<protein>
    <submittedName>
        <fullName evidence="1">CGCGG family rSAM target protein</fullName>
    </submittedName>
</protein>
<sequence>MGNWSVNLETEQYVENRELILKDSIEAILDTKPGYFVNLAVSENHGNPDDYLVPALQQHFGDQIQIRFIDQCGCGGYVYRVTRNS</sequence>
<reference evidence="1 2" key="1">
    <citation type="submission" date="2023-07" db="EMBL/GenBank/DDBJ databases">
        <title>Genomic Encyclopedia of Type Strains, Phase IV (KMG-IV): sequencing the most valuable type-strain genomes for metagenomic binning, comparative biology and taxonomic classification.</title>
        <authorList>
            <person name="Goeker M."/>
        </authorList>
    </citation>
    <scope>NUCLEOTIDE SEQUENCE [LARGE SCALE GENOMIC DNA]</scope>
    <source>
        <strain evidence="1 2">DSM 4006</strain>
    </source>
</reference>